<evidence type="ECO:0000313" key="5">
    <source>
        <dbReference type="Proteomes" id="UP000597656"/>
    </source>
</evidence>
<keyword evidence="1" id="KW-0223">Dioxygenase</keyword>
<dbReference type="CDD" id="cd06992">
    <property type="entry name" value="cupin_GDO-like_C"/>
    <property type="match status" value="1"/>
</dbReference>
<feature type="domain" description="Cupin type-2" evidence="3">
    <location>
        <begin position="102"/>
        <end position="168"/>
    </location>
</feature>
<dbReference type="InterPro" id="IPR013096">
    <property type="entry name" value="Cupin_2"/>
</dbReference>
<dbReference type="Pfam" id="PF07883">
    <property type="entry name" value="Cupin_2"/>
    <property type="match status" value="1"/>
</dbReference>
<keyword evidence="5" id="KW-1185">Reference proteome</keyword>
<dbReference type="RefSeq" id="WP_189160533.1">
    <property type="nucleotide sequence ID" value="NZ_BMNC01000028.1"/>
</dbReference>
<evidence type="ECO:0000256" key="2">
    <source>
        <dbReference type="ARBA" id="ARBA00023002"/>
    </source>
</evidence>
<evidence type="ECO:0000313" key="4">
    <source>
        <dbReference type="EMBL" id="GGN28697.1"/>
    </source>
</evidence>
<dbReference type="Gene3D" id="2.60.120.10">
    <property type="entry name" value="Jelly Rolls"/>
    <property type="match status" value="1"/>
</dbReference>
<gene>
    <name evidence="4" type="ORF">GCM10011609_85070</name>
</gene>
<dbReference type="EMBL" id="BMNC01000028">
    <property type="protein sequence ID" value="GGN28697.1"/>
    <property type="molecule type" value="Genomic_DNA"/>
</dbReference>
<dbReference type="InterPro" id="IPR011051">
    <property type="entry name" value="RmlC_Cupin_sf"/>
</dbReference>
<organism evidence="4 5">
    <name type="scientific">Lentzea pudingi</name>
    <dbReference type="NCBI Taxonomy" id="1789439"/>
    <lineage>
        <taxon>Bacteria</taxon>
        <taxon>Bacillati</taxon>
        <taxon>Actinomycetota</taxon>
        <taxon>Actinomycetes</taxon>
        <taxon>Pseudonocardiales</taxon>
        <taxon>Pseudonocardiaceae</taxon>
        <taxon>Lentzea</taxon>
    </lineage>
</organism>
<dbReference type="Proteomes" id="UP000597656">
    <property type="component" value="Unassembled WGS sequence"/>
</dbReference>
<dbReference type="InterPro" id="IPR047183">
    <property type="entry name" value="GDO-like"/>
</dbReference>
<reference evidence="5" key="1">
    <citation type="journal article" date="2019" name="Int. J. Syst. Evol. Microbiol.">
        <title>The Global Catalogue of Microorganisms (GCM) 10K type strain sequencing project: providing services to taxonomists for standard genome sequencing and annotation.</title>
        <authorList>
            <consortium name="The Broad Institute Genomics Platform"/>
            <consortium name="The Broad Institute Genome Sequencing Center for Infectious Disease"/>
            <person name="Wu L."/>
            <person name="Ma J."/>
        </authorList>
    </citation>
    <scope>NUCLEOTIDE SEQUENCE [LARGE SCALE GENOMIC DNA]</scope>
    <source>
        <strain evidence="5">CGMCC 4.7319</strain>
    </source>
</reference>
<name>A0ABQ2IVM8_9PSEU</name>
<proteinExistence type="predicted"/>
<protein>
    <submittedName>
        <fullName evidence="4">Gentisate 1,2-dioxygenase</fullName>
    </submittedName>
</protein>
<keyword evidence="2" id="KW-0560">Oxidoreductase</keyword>
<evidence type="ECO:0000259" key="3">
    <source>
        <dbReference type="Pfam" id="PF07883"/>
    </source>
</evidence>
<evidence type="ECO:0000256" key="1">
    <source>
        <dbReference type="ARBA" id="ARBA00022964"/>
    </source>
</evidence>
<comment type="caution">
    <text evidence="4">The sequence shown here is derived from an EMBL/GenBank/DDBJ whole genome shotgun (WGS) entry which is preliminary data.</text>
</comment>
<dbReference type="SUPFAM" id="SSF51182">
    <property type="entry name" value="RmlC-like cupins"/>
    <property type="match status" value="1"/>
</dbReference>
<dbReference type="CDD" id="cd02216">
    <property type="entry name" value="cupin_GDO-like_N"/>
    <property type="match status" value="1"/>
</dbReference>
<dbReference type="PANTHER" id="PTHR41517:SF1">
    <property type="entry name" value="CUPIN"/>
    <property type="match status" value="1"/>
</dbReference>
<sequence length="363" mass="39495">MENANDSSGPARPDTMEIAYDELCGALAAQDLTGLWRRDGLGAQPTPRTRPHLWQWKTIAPLAKQAGTVVRVNERGDARRALQFCNPGLQMGTTESFFGAYQYLAPGETAPAHRHSPAAIRFVVQGKNVFTTVNGDACEMTPGDLILTPNWAWHDHTNYGSDPIIWFDAIDHPLVAQLESIFFQEHPDGMQEVIGHNVSERGFGAVGLQETSMSASVSSHSPLLRYPYSEVDRTLESLHAAAGGASVTVEYKNPITGGPAIATMTCEMTRVYPGVPTTPQRQAGGRMYVVFRGSGTSVIGGTEFAWSAGDVFVVPSWVPVEHNVSEQSDLFVVGNRAVLEALHLFRKAELDEQQKVTGVFAKD</sequence>
<accession>A0ABQ2IVM8</accession>
<dbReference type="InterPro" id="IPR014710">
    <property type="entry name" value="RmlC-like_jellyroll"/>
</dbReference>
<dbReference type="PANTHER" id="PTHR41517">
    <property type="entry name" value="1,2-DIOXYGENASE PROTEIN-RELATED"/>
    <property type="match status" value="1"/>
</dbReference>